<sequence>MREVIKLNPMQMALLLRGIKDHLENPNDRPVVYQVAVGGQLYARLMEGIPKKFIDEFLNTMLEIGLDSWYHTVVQDNFQNNEEIVNELVEMACEEERSGARVH</sequence>
<gene>
    <name evidence="1" type="ORF">MM415B03920_0009</name>
</gene>
<organism evidence="1">
    <name type="scientific">viral metagenome</name>
    <dbReference type="NCBI Taxonomy" id="1070528"/>
    <lineage>
        <taxon>unclassified sequences</taxon>
        <taxon>metagenomes</taxon>
        <taxon>organismal metagenomes</taxon>
    </lineage>
</organism>
<name>A0A6M3LMG0_9ZZZZ</name>
<reference evidence="1" key="1">
    <citation type="submission" date="2020-03" db="EMBL/GenBank/DDBJ databases">
        <title>The deep terrestrial virosphere.</title>
        <authorList>
            <person name="Holmfeldt K."/>
            <person name="Nilsson E."/>
            <person name="Simone D."/>
            <person name="Lopez-Fernandez M."/>
            <person name="Wu X."/>
            <person name="de Brujin I."/>
            <person name="Lundin D."/>
            <person name="Andersson A."/>
            <person name="Bertilsson S."/>
            <person name="Dopson M."/>
        </authorList>
    </citation>
    <scope>NUCLEOTIDE SEQUENCE</scope>
    <source>
        <strain evidence="1">MM415B03920</strain>
    </source>
</reference>
<dbReference type="EMBL" id="MT143214">
    <property type="protein sequence ID" value="QJA94231.1"/>
    <property type="molecule type" value="Genomic_DNA"/>
</dbReference>
<proteinExistence type="predicted"/>
<evidence type="ECO:0000313" key="1">
    <source>
        <dbReference type="EMBL" id="QJA94231.1"/>
    </source>
</evidence>
<protein>
    <submittedName>
        <fullName evidence="1">Uncharacterized protein</fullName>
    </submittedName>
</protein>
<dbReference type="AlphaFoldDB" id="A0A6M3LMG0"/>
<accession>A0A6M3LMG0</accession>